<keyword evidence="1" id="KW-0233">DNA recombination</keyword>
<evidence type="ECO:0000313" key="5">
    <source>
        <dbReference type="Proteomes" id="UP000319852"/>
    </source>
</evidence>
<evidence type="ECO:0000256" key="2">
    <source>
        <dbReference type="SAM" id="MobiDB-lite"/>
    </source>
</evidence>
<dbReference type="Gene3D" id="1.10.443.10">
    <property type="entry name" value="Intergrase catalytic core"/>
    <property type="match status" value="1"/>
</dbReference>
<dbReference type="RefSeq" id="WP_145061081.1">
    <property type="nucleotide sequence ID" value="NZ_CP036263.1"/>
</dbReference>
<proteinExistence type="predicted"/>
<dbReference type="InterPro" id="IPR011010">
    <property type="entry name" value="DNA_brk_join_enz"/>
</dbReference>
<evidence type="ECO:0000256" key="1">
    <source>
        <dbReference type="ARBA" id="ARBA00023172"/>
    </source>
</evidence>
<dbReference type="Pfam" id="PF00589">
    <property type="entry name" value="Phage_integrase"/>
    <property type="match status" value="1"/>
</dbReference>
<gene>
    <name evidence="4" type="ORF">HG15A2_32680</name>
</gene>
<dbReference type="PROSITE" id="PS51898">
    <property type="entry name" value="TYR_RECOMBINASE"/>
    <property type="match status" value="1"/>
</dbReference>
<reference evidence="4 5" key="1">
    <citation type="submission" date="2019-02" db="EMBL/GenBank/DDBJ databases">
        <title>Deep-cultivation of Planctomycetes and their phenomic and genomic characterization uncovers novel biology.</title>
        <authorList>
            <person name="Wiegand S."/>
            <person name="Jogler M."/>
            <person name="Boedeker C."/>
            <person name="Pinto D."/>
            <person name="Vollmers J."/>
            <person name="Rivas-Marin E."/>
            <person name="Kohn T."/>
            <person name="Peeters S.H."/>
            <person name="Heuer A."/>
            <person name="Rast P."/>
            <person name="Oberbeckmann S."/>
            <person name="Bunk B."/>
            <person name="Jeske O."/>
            <person name="Meyerdierks A."/>
            <person name="Storesund J.E."/>
            <person name="Kallscheuer N."/>
            <person name="Luecker S."/>
            <person name="Lage O.M."/>
            <person name="Pohl T."/>
            <person name="Merkel B.J."/>
            <person name="Hornburger P."/>
            <person name="Mueller R.-W."/>
            <person name="Bruemmer F."/>
            <person name="Labrenz M."/>
            <person name="Spormann A.M."/>
            <person name="Op den Camp H."/>
            <person name="Overmann J."/>
            <person name="Amann R."/>
            <person name="Jetten M.S.M."/>
            <person name="Mascher T."/>
            <person name="Medema M.H."/>
            <person name="Devos D.P."/>
            <person name="Kaster A.-K."/>
            <person name="Ovreas L."/>
            <person name="Rohde M."/>
            <person name="Galperin M.Y."/>
            <person name="Jogler C."/>
        </authorList>
    </citation>
    <scope>NUCLEOTIDE SEQUENCE [LARGE SCALE GENOMIC DNA]</scope>
    <source>
        <strain evidence="4 5">HG15A2</strain>
    </source>
</reference>
<evidence type="ECO:0000259" key="3">
    <source>
        <dbReference type="PROSITE" id="PS51898"/>
    </source>
</evidence>
<accession>A0A517MYH9</accession>
<keyword evidence="5" id="KW-1185">Reference proteome</keyword>
<dbReference type="PANTHER" id="PTHR30349:SF64">
    <property type="entry name" value="PROPHAGE INTEGRASE INTD-RELATED"/>
    <property type="match status" value="1"/>
</dbReference>
<sequence length="421" mass="46864">MPKLSNSLPKYRKHRGSGQAVVTLSGRDYYLGPHGTKTSKLEYDRLIAEWLSSGRSPAFGTSQDDLSIAELLAAYLRYAKDYYGTGPKSEYFHMRRLAQLIARLFGRTSAAEFGPLRFKAVRDELVSGGISRTYANSSMRRVARIFKWGAAEGILPPSVPQSLAMVPGLRKGRSEARETAPVGPVSPEVVEATLAELPETIADMVQLQLLTAARPKELCDLRPCDLDRSGEVWVYRPASHKTEHHGRDRTVLIGPQGQGILLKYLARDPETCCFRPCDSEAKRLAAAHASRVTPLSCGNRPGSKAKRRGKRKLLKQPGERYSTDAYRRAIHRACDRAFPHPEFSQNPTNQLTTDELAELKEWQAAHRWSPNRLRHTAATEIRREFGLEAAQVILGHSAADVTQIYAERDLAKGLDVARKIG</sequence>
<dbReference type="KEGG" id="amob:HG15A2_32680"/>
<feature type="domain" description="Tyr recombinase" evidence="3">
    <location>
        <begin position="180"/>
        <end position="418"/>
    </location>
</feature>
<dbReference type="PANTHER" id="PTHR30349">
    <property type="entry name" value="PHAGE INTEGRASE-RELATED"/>
    <property type="match status" value="1"/>
</dbReference>
<dbReference type="InterPro" id="IPR050090">
    <property type="entry name" value="Tyrosine_recombinase_XerCD"/>
</dbReference>
<protein>
    <submittedName>
        <fullName evidence="4">Phage integrase family protein</fullName>
    </submittedName>
</protein>
<dbReference type="AlphaFoldDB" id="A0A517MYH9"/>
<feature type="region of interest" description="Disordered" evidence="2">
    <location>
        <begin position="296"/>
        <end position="318"/>
    </location>
</feature>
<feature type="compositionally biased region" description="Basic residues" evidence="2">
    <location>
        <begin position="303"/>
        <end position="314"/>
    </location>
</feature>
<dbReference type="InterPro" id="IPR013762">
    <property type="entry name" value="Integrase-like_cat_sf"/>
</dbReference>
<evidence type="ECO:0000313" key="4">
    <source>
        <dbReference type="EMBL" id="QDS99935.1"/>
    </source>
</evidence>
<name>A0A517MYH9_9BACT</name>
<dbReference type="GO" id="GO:0006310">
    <property type="term" value="P:DNA recombination"/>
    <property type="evidence" value="ECO:0007669"/>
    <property type="project" value="UniProtKB-KW"/>
</dbReference>
<dbReference type="GO" id="GO:0003677">
    <property type="term" value="F:DNA binding"/>
    <property type="evidence" value="ECO:0007669"/>
    <property type="project" value="InterPro"/>
</dbReference>
<dbReference type="CDD" id="cd00397">
    <property type="entry name" value="DNA_BRE_C"/>
    <property type="match status" value="1"/>
</dbReference>
<dbReference type="InterPro" id="IPR002104">
    <property type="entry name" value="Integrase_catalytic"/>
</dbReference>
<dbReference type="SUPFAM" id="SSF56349">
    <property type="entry name" value="DNA breaking-rejoining enzymes"/>
    <property type="match status" value="1"/>
</dbReference>
<dbReference type="Proteomes" id="UP000319852">
    <property type="component" value="Chromosome"/>
</dbReference>
<organism evidence="4 5">
    <name type="scientific">Adhaeretor mobilis</name>
    <dbReference type="NCBI Taxonomy" id="1930276"/>
    <lineage>
        <taxon>Bacteria</taxon>
        <taxon>Pseudomonadati</taxon>
        <taxon>Planctomycetota</taxon>
        <taxon>Planctomycetia</taxon>
        <taxon>Pirellulales</taxon>
        <taxon>Lacipirellulaceae</taxon>
        <taxon>Adhaeretor</taxon>
    </lineage>
</organism>
<dbReference type="OrthoDB" id="254233at2"/>
<dbReference type="GO" id="GO:0015074">
    <property type="term" value="P:DNA integration"/>
    <property type="evidence" value="ECO:0007669"/>
    <property type="project" value="InterPro"/>
</dbReference>
<dbReference type="EMBL" id="CP036263">
    <property type="protein sequence ID" value="QDS99935.1"/>
    <property type="molecule type" value="Genomic_DNA"/>
</dbReference>